<reference evidence="1 2" key="1">
    <citation type="submission" date="2013-09" db="EMBL/GenBank/DDBJ databases">
        <title>Corchorus capsularis genome sequencing.</title>
        <authorList>
            <person name="Alam M."/>
            <person name="Haque M.S."/>
            <person name="Islam M.S."/>
            <person name="Emdad E.M."/>
            <person name="Islam M.M."/>
            <person name="Ahmed B."/>
            <person name="Halim A."/>
            <person name="Hossen Q.M.M."/>
            <person name="Hossain M.Z."/>
            <person name="Ahmed R."/>
            <person name="Khan M.M."/>
            <person name="Islam R."/>
            <person name="Rashid M.M."/>
            <person name="Khan S.A."/>
            <person name="Rahman M.S."/>
            <person name="Alam M."/>
        </authorList>
    </citation>
    <scope>NUCLEOTIDE SEQUENCE [LARGE SCALE GENOMIC DNA]</scope>
    <source>
        <strain evidence="2">cv. CVL-1</strain>
        <tissue evidence="1">Whole seedling</tissue>
    </source>
</reference>
<accession>A0A1R3HTR6</accession>
<dbReference type="AlphaFoldDB" id="A0A1R3HTR6"/>
<organism evidence="1 2">
    <name type="scientific">Corchorus capsularis</name>
    <name type="common">Jute</name>
    <dbReference type="NCBI Taxonomy" id="210143"/>
    <lineage>
        <taxon>Eukaryota</taxon>
        <taxon>Viridiplantae</taxon>
        <taxon>Streptophyta</taxon>
        <taxon>Embryophyta</taxon>
        <taxon>Tracheophyta</taxon>
        <taxon>Spermatophyta</taxon>
        <taxon>Magnoliopsida</taxon>
        <taxon>eudicotyledons</taxon>
        <taxon>Gunneridae</taxon>
        <taxon>Pentapetalae</taxon>
        <taxon>rosids</taxon>
        <taxon>malvids</taxon>
        <taxon>Malvales</taxon>
        <taxon>Malvaceae</taxon>
        <taxon>Grewioideae</taxon>
        <taxon>Apeibeae</taxon>
        <taxon>Corchorus</taxon>
    </lineage>
</organism>
<dbReference type="Gramene" id="OMO73712">
    <property type="protein sequence ID" value="OMO73712"/>
    <property type="gene ID" value="CCACVL1_17173"/>
</dbReference>
<keyword evidence="2" id="KW-1185">Reference proteome</keyword>
<gene>
    <name evidence="1" type="ORF">CCACVL1_17173</name>
</gene>
<evidence type="ECO:0000313" key="1">
    <source>
        <dbReference type="EMBL" id="OMO73712.1"/>
    </source>
</evidence>
<sequence length="41" mass="4319">MGNMGISKPSIKAFFGVAVRLKMMVTATEPPLAMLVPLGTI</sequence>
<name>A0A1R3HTR6_COCAP</name>
<dbReference type="EMBL" id="AWWV01011166">
    <property type="protein sequence ID" value="OMO73712.1"/>
    <property type="molecule type" value="Genomic_DNA"/>
</dbReference>
<comment type="caution">
    <text evidence="1">The sequence shown here is derived from an EMBL/GenBank/DDBJ whole genome shotgun (WGS) entry which is preliminary data.</text>
</comment>
<dbReference type="Proteomes" id="UP000188268">
    <property type="component" value="Unassembled WGS sequence"/>
</dbReference>
<evidence type="ECO:0000313" key="2">
    <source>
        <dbReference type="Proteomes" id="UP000188268"/>
    </source>
</evidence>
<proteinExistence type="predicted"/>
<protein>
    <submittedName>
        <fullName evidence="1">Uncharacterized protein</fullName>
    </submittedName>
</protein>